<evidence type="ECO:0000313" key="2">
    <source>
        <dbReference type="Proteomes" id="UP000299102"/>
    </source>
</evidence>
<protein>
    <submittedName>
        <fullName evidence="1">Uncharacterized protein</fullName>
    </submittedName>
</protein>
<keyword evidence="2" id="KW-1185">Reference proteome</keyword>
<gene>
    <name evidence="1" type="ORF">EVAR_54933_1</name>
</gene>
<reference evidence="1 2" key="1">
    <citation type="journal article" date="2019" name="Commun. Biol.">
        <title>The bagworm genome reveals a unique fibroin gene that provides high tensile strength.</title>
        <authorList>
            <person name="Kono N."/>
            <person name="Nakamura H."/>
            <person name="Ohtoshi R."/>
            <person name="Tomita M."/>
            <person name="Numata K."/>
            <person name="Arakawa K."/>
        </authorList>
    </citation>
    <scope>NUCLEOTIDE SEQUENCE [LARGE SCALE GENOMIC DNA]</scope>
</reference>
<accession>A0A4C1YEV9</accession>
<dbReference type="Proteomes" id="UP000299102">
    <property type="component" value="Unassembled WGS sequence"/>
</dbReference>
<proteinExistence type="predicted"/>
<dbReference type="EMBL" id="BGZK01001165">
    <property type="protein sequence ID" value="GBP73199.1"/>
    <property type="molecule type" value="Genomic_DNA"/>
</dbReference>
<sequence length="137" mass="14777">MSIDGRMADEIAKLPGETSSIHLFKLDVTHVPMRARCRTARVLRGDRSEAESKVVVTVRPRIGVPSSCSAHAPVKCVIVVVFTYCRGSPSSSFSGLDGRRPTTSPSLPETAVIVEDDVGVPSWSLTVSGKLQVWTLK</sequence>
<comment type="caution">
    <text evidence="1">The sequence shown here is derived from an EMBL/GenBank/DDBJ whole genome shotgun (WGS) entry which is preliminary data.</text>
</comment>
<dbReference type="AlphaFoldDB" id="A0A4C1YEV9"/>
<name>A0A4C1YEV9_EUMVA</name>
<evidence type="ECO:0000313" key="1">
    <source>
        <dbReference type="EMBL" id="GBP73199.1"/>
    </source>
</evidence>
<organism evidence="1 2">
    <name type="scientific">Eumeta variegata</name>
    <name type="common">Bagworm moth</name>
    <name type="synonym">Eumeta japonica</name>
    <dbReference type="NCBI Taxonomy" id="151549"/>
    <lineage>
        <taxon>Eukaryota</taxon>
        <taxon>Metazoa</taxon>
        <taxon>Ecdysozoa</taxon>
        <taxon>Arthropoda</taxon>
        <taxon>Hexapoda</taxon>
        <taxon>Insecta</taxon>
        <taxon>Pterygota</taxon>
        <taxon>Neoptera</taxon>
        <taxon>Endopterygota</taxon>
        <taxon>Lepidoptera</taxon>
        <taxon>Glossata</taxon>
        <taxon>Ditrysia</taxon>
        <taxon>Tineoidea</taxon>
        <taxon>Psychidae</taxon>
        <taxon>Oiketicinae</taxon>
        <taxon>Eumeta</taxon>
    </lineage>
</organism>